<dbReference type="PANTHER" id="PTHR34387:SF1">
    <property type="entry name" value="PERIPLASMIC IMMUNOGENIC PROTEIN"/>
    <property type="match status" value="1"/>
</dbReference>
<reference evidence="3 4" key="1">
    <citation type="submission" date="2018-08" db="EMBL/GenBank/DDBJ databases">
        <title>Henriciella mobilis sp. nov., isolated from seawater.</title>
        <authorList>
            <person name="Cheng H."/>
            <person name="Wu Y.-H."/>
            <person name="Xu X.-W."/>
            <person name="Guo L.-L."/>
        </authorList>
    </citation>
    <scope>NUCLEOTIDE SEQUENCE [LARGE SCALE GENOMIC DNA]</scope>
    <source>
        <strain evidence="3 4">JN25</strain>
    </source>
</reference>
<gene>
    <name evidence="3" type="ORF">D1223_03165</name>
</gene>
<dbReference type="AlphaFoldDB" id="A0A399RSL0"/>
<organism evidence="3 4">
    <name type="scientific">Henriciella mobilis</name>
    <dbReference type="NCBI Taxonomy" id="2305467"/>
    <lineage>
        <taxon>Bacteria</taxon>
        <taxon>Pseudomonadati</taxon>
        <taxon>Pseudomonadota</taxon>
        <taxon>Alphaproteobacteria</taxon>
        <taxon>Hyphomonadales</taxon>
        <taxon>Hyphomonadaceae</taxon>
        <taxon>Henriciella</taxon>
    </lineage>
</organism>
<dbReference type="EMBL" id="QWFX01000005">
    <property type="protein sequence ID" value="RIJ32862.1"/>
    <property type="molecule type" value="Genomic_DNA"/>
</dbReference>
<feature type="compositionally biased region" description="Low complexity" evidence="1">
    <location>
        <begin position="30"/>
        <end position="43"/>
    </location>
</feature>
<sequence>MKQIITARPILALAAAGALVACGTSLAQTAPAGPAVPGEAPIPSSHANSIQPETTLSLSASGEVTRAPDMATITLGVQTEADTASAAMSQNAERMNRVYAALSEAGIAERDMQTSNLSLQPRYDYSNRDGSPPKVTGYTASNQVTVKVRDLDTLGTTMDTIVAEGGNTISGLNFGLEDPSEARDEARREAVKKALQRAQLYADATGYRVARIVTISESGGDYGGPVPMMSMRAEADSSTKISGGEVGYTVDVNVTFELRK</sequence>
<feature type="signal peptide" evidence="2">
    <location>
        <begin position="1"/>
        <end position="27"/>
    </location>
</feature>
<dbReference type="Gene3D" id="3.30.70.2970">
    <property type="entry name" value="Protein of unknown function (DUF541), domain 2"/>
    <property type="match status" value="1"/>
</dbReference>
<evidence type="ECO:0000256" key="1">
    <source>
        <dbReference type="SAM" id="MobiDB-lite"/>
    </source>
</evidence>
<dbReference type="Gene3D" id="3.30.110.170">
    <property type="entry name" value="Protein of unknown function (DUF541), domain 1"/>
    <property type="match status" value="1"/>
</dbReference>
<dbReference type="GO" id="GO:0006974">
    <property type="term" value="P:DNA damage response"/>
    <property type="evidence" value="ECO:0007669"/>
    <property type="project" value="TreeGrafter"/>
</dbReference>
<dbReference type="PROSITE" id="PS51257">
    <property type="entry name" value="PROKAR_LIPOPROTEIN"/>
    <property type="match status" value="1"/>
</dbReference>
<protein>
    <submittedName>
        <fullName evidence="3">SIMPL domain-containing protein</fullName>
    </submittedName>
</protein>
<dbReference type="RefSeq" id="WP_119374943.1">
    <property type="nucleotide sequence ID" value="NZ_QWFX01000005.1"/>
</dbReference>
<dbReference type="Proteomes" id="UP000266385">
    <property type="component" value="Unassembled WGS sequence"/>
</dbReference>
<feature type="region of interest" description="Disordered" evidence="1">
    <location>
        <begin position="30"/>
        <end position="51"/>
    </location>
</feature>
<keyword evidence="4" id="KW-1185">Reference proteome</keyword>
<dbReference type="OrthoDB" id="9813144at2"/>
<accession>A0A399RSL0</accession>
<dbReference type="InterPro" id="IPR052022">
    <property type="entry name" value="26kDa_periplasmic_antigen"/>
</dbReference>
<dbReference type="Pfam" id="PF04402">
    <property type="entry name" value="SIMPL"/>
    <property type="match status" value="1"/>
</dbReference>
<evidence type="ECO:0000313" key="4">
    <source>
        <dbReference type="Proteomes" id="UP000266385"/>
    </source>
</evidence>
<evidence type="ECO:0000313" key="3">
    <source>
        <dbReference type="EMBL" id="RIJ32862.1"/>
    </source>
</evidence>
<feature type="chain" id="PRO_5017254140" evidence="2">
    <location>
        <begin position="28"/>
        <end position="260"/>
    </location>
</feature>
<name>A0A399RSL0_9PROT</name>
<evidence type="ECO:0000256" key="2">
    <source>
        <dbReference type="SAM" id="SignalP"/>
    </source>
</evidence>
<comment type="caution">
    <text evidence="3">The sequence shown here is derived from an EMBL/GenBank/DDBJ whole genome shotgun (WGS) entry which is preliminary data.</text>
</comment>
<dbReference type="PANTHER" id="PTHR34387">
    <property type="entry name" value="SLR1258 PROTEIN"/>
    <property type="match status" value="1"/>
</dbReference>
<dbReference type="InterPro" id="IPR007497">
    <property type="entry name" value="SIMPL/DUF541"/>
</dbReference>
<keyword evidence="2" id="KW-0732">Signal</keyword>
<proteinExistence type="predicted"/>